<name>F9GE38_FUSOF</name>
<comment type="caution">
    <text evidence="1">The sequence shown here is derived from an EMBL/GenBank/DDBJ whole genome shotgun (WGS) entry which is preliminary data.</text>
</comment>
<protein>
    <submittedName>
        <fullName evidence="1">Uncharacterized protein</fullName>
    </submittedName>
</protein>
<dbReference type="STRING" id="660025.F9GE38"/>
<dbReference type="AlphaFoldDB" id="F9GE38"/>
<sequence>MFLDITVTYCQTSFNRFLETFLPRQSLEPLRDQIGKHYDCEKSYGGDYNLCLRYIIPDASFTYNTRDLIDSCTEKTYATYYGFPNDKLAYHVTMDETKWPVVGRGGNAFHNLMKVNVSSTVPAEKNVHWMLVKDEQNTANTCAFWNGIALDITKQMEAGGSSRKGLMRMMK</sequence>
<organism evidence="1">
    <name type="scientific">Fusarium oxysporum (strain Fo5176)</name>
    <name type="common">Fusarium vascular wilt</name>
    <dbReference type="NCBI Taxonomy" id="660025"/>
    <lineage>
        <taxon>Eukaryota</taxon>
        <taxon>Fungi</taxon>
        <taxon>Dikarya</taxon>
        <taxon>Ascomycota</taxon>
        <taxon>Pezizomycotina</taxon>
        <taxon>Sordariomycetes</taxon>
        <taxon>Hypocreomycetidae</taxon>
        <taxon>Hypocreales</taxon>
        <taxon>Nectriaceae</taxon>
        <taxon>Fusarium</taxon>
        <taxon>Fusarium oxysporum species complex</taxon>
    </lineage>
</organism>
<proteinExistence type="predicted"/>
<accession>F9GE38</accession>
<evidence type="ECO:0000313" key="1">
    <source>
        <dbReference type="EMBL" id="EGU72569.1"/>
    </source>
</evidence>
<dbReference type="EMBL" id="AFQF01006039">
    <property type="protein sequence ID" value="EGU72569.1"/>
    <property type="molecule type" value="Genomic_DNA"/>
</dbReference>
<feature type="non-terminal residue" evidence="1">
    <location>
        <position position="171"/>
    </location>
</feature>
<gene>
    <name evidence="1" type="ORF">FOXB_16922</name>
</gene>
<reference evidence="1" key="1">
    <citation type="journal article" date="2012" name="Mol. Plant Microbe Interact.">
        <title>A highly conserved effector in Fusarium oxysporum is required for full virulence on Arabidopsis.</title>
        <authorList>
            <person name="Thatcher L.F."/>
            <person name="Gardiner D.M."/>
            <person name="Kazan K."/>
            <person name="Manners J."/>
        </authorList>
    </citation>
    <scope>NUCLEOTIDE SEQUENCE [LARGE SCALE GENOMIC DNA]</scope>
    <source>
        <strain evidence="1">Fo5176</strain>
    </source>
</reference>